<dbReference type="SUPFAM" id="SSF63737">
    <property type="entry name" value="Leukotriene A4 hydrolase N-terminal domain"/>
    <property type="match status" value="1"/>
</dbReference>
<accession>A0A1H1QAK2</accession>
<dbReference type="Pfam" id="PF11838">
    <property type="entry name" value="ERAP1_C"/>
    <property type="match status" value="1"/>
</dbReference>
<dbReference type="Gene3D" id="2.60.40.1730">
    <property type="entry name" value="tricorn interacting facor f3 domain"/>
    <property type="match status" value="1"/>
</dbReference>
<keyword evidence="11" id="KW-0482">Metalloprotease</keyword>
<evidence type="ECO:0000256" key="8">
    <source>
        <dbReference type="ARBA" id="ARBA00022723"/>
    </source>
</evidence>
<dbReference type="EMBL" id="LT629772">
    <property type="protein sequence ID" value="SDS20430.1"/>
    <property type="molecule type" value="Genomic_DNA"/>
</dbReference>
<evidence type="ECO:0000313" key="18">
    <source>
        <dbReference type="Proteomes" id="UP000199103"/>
    </source>
</evidence>
<feature type="region of interest" description="Disordered" evidence="14">
    <location>
        <begin position="165"/>
        <end position="194"/>
    </location>
</feature>
<dbReference type="InterPro" id="IPR027268">
    <property type="entry name" value="Peptidase_M4/M1_CTD_sf"/>
</dbReference>
<dbReference type="GO" id="GO:0006508">
    <property type="term" value="P:proteolysis"/>
    <property type="evidence" value="ECO:0007669"/>
    <property type="project" value="UniProtKB-KW"/>
</dbReference>
<evidence type="ECO:0000256" key="13">
    <source>
        <dbReference type="ARBA" id="ARBA00031533"/>
    </source>
</evidence>
<evidence type="ECO:0000256" key="1">
    <source>
        <dbReference type="ARBA" id="ARBA00000098"/>
    </source>
</evidence>
<organism evidence="17 18">
    <name type="scientific">Microlunatus soli</name>
    <dbReference type="NCBI Taxonomy" id="630515"/>
    <lineage>
        <taxon>Bacteria</taxon>
        <taxon>Bacillati</taxon>
        <taxon>Actinomycetota</taxon>
        <taxon>Actinomycetes</taxon>
        <taxon>Propionibacteriales</taxon>
        <taxon>Propionibacteriaceae</taxon>
        <taxon>Microlunatus</taxon>
    </lineage>
</organism>
<dbReference type="AlphaFoldDB" id="A0A1H1QAK2"/>
<keyword evidence="18" id="KW-1185">Reference proteome</keyword>
<evidence type="ECO:0000256" key="14">
    <source>
        <dbReference type="SAM" id="MobiDB-lite"/>
    </source>
</evidence>
<dbReference type="PRINTS" id="PR00756">
    <property type="entry name" value="ALADIPTASE"/>
</dbReference>
<dbReference type="GO" id="GO:0008270">
    <property type="term" value="F:zinc ion binding"/>
    <property type="evidence" value="ECO:0007669"/>
    <property type="project" value="InterPro"/>
</dbReference>
<dbReference type="GO" id="GO:0016020">
    <property type="term" value="C:membrane"/>
    <property type="evidence" value="ECO:0007669"/>
    <property type="project" value="TreeGrafter"/>
</dbReference>
<feature type="domain" description="Peptidase M1 membrane alanine aminopeptidase" evidence="15">
    <location>
        <begin position="251"/>
        <end position="462"/>
    </location>
</feature>
<dbReference type="InterPro" id="IPR012778">
    <property type="entry name" value="Pept_M1_aminopeptidase"/>
</dbReference>
<evidence type="ECO:0000256" key="6">
    <source>
        <dbReference type="ARBA" id="ARBA00022438"/>
    </source>
</evidence>
<evidence type="ECO:0000256" key="10">
    <source>
        <dbReference type="ARBA" id="ARBA00022833"/>
    </source>
</evidence>
<protein>
    <recommendedName>
        <fullName evidence="5">Aminopeptidase N</fullName>
        <ecNumber evidence="4">3.4.11.2</ecNumber>
    </recommendedName>
    <alternativeName>
        <fullName evidence="12">Alanine aminopeptidase</fullName>
    </alternativeName>
    <alternativeName>
        <fullName evidence="13">Lysyl aminopeptidase</fullName>
    </alternativeName>
</protein>
<dbReference type="PANTHER" id="PTHR11533:SF174">
    <property type="entry name" value="PUROMYCIN-SENSITIVE AMINOPEPTIDASE-RELATED"/>
    <property type="match status" value="1"/>
</dbReference>
<evidence type="ECO:0000256" key="2">
    <source>
        <dbReference type="ARBA" id="ARBA00001947"/>
    </source>
</evidence>
<evidence type="ECO:0000256" key="11">
    <source>
        <dbReference type="ARBA" id="ARBA00023049"/>
    </source>
</evidence>
<dbReference type="STRING" id="630515.SAMN04489812_1199"/>
<evidence type="ECO:0000256" key="9">
    <source>
        <dbReference type="ARBA" id="ARBA00022801"/>
    </source>
</evidence>
<dbReference type="RefSeq" id="WP_091521378.1">
    <property type="nucleotide sequence ID" value="NZ_LT629772.1"/>
</dbReference>
<keyword evidence="9" id="KW-0378">Hydrolase</keyword>
<comment type="similarity">
    <text evidence="3">Belongs to the peptidase M1 family.</text>
</comment>
<evidence type="ECO:0000256" key="5">
    <source>
        <dbReference type="ARBA" id="ARBA00015611"/>
    </source>
</evidence>
<dbReference type="EC" id="3.4.11.2" evidence="4"/>
<keyword evidence="8" id="KW-0479">Metal-binding</keyword>
<name>A0A1H1QAK2_9ACTN</name>
<evidence type="ECO:0000256" key="4">
    <source>
        <dbReference type="ARBA" id="ARBA00012564"/>
    </source>
</evidence>
<evidence type="ECO:0000256" key="7">
    <source>
        <dbReference type="ARBA" id="ARBA00022670"/>
    </source>
</evidence>
<evidence type="ECO:0000256" key="3">
    <source>
        <dbReference type="ARBA" id="ARBA00010136"/>
    </source>
</evidence>
<dbReference type="PANTHER" id="PTHR11533">
    <property type="entry name" value="PROTEASE M1 ZINC METALLOPROTEASE"/>
    <property type="match status" value="1"/>
</dbReference>
<dbReference type="NCBIfam" id="TIGR02412">
    <property type="entry name" value="pepN_strep_liv"/>
    <property type="match status" value="1"/>
</dbReference>
<feature type="domain" description="ERAP1-like C-terminal" evidence="16">
    <location>
        <begin position="536"/>
        <end position="842"/>
    </location>
</feature>
<evidence type="ECO:0000313" key="17">
    <source>
        <dbReference type="EMBL" id="SDS20430.1"/>
    </source>
</evidence>
<dbReference type="Proteomes" id="UP000199103">
    <property type="component" value="Chromosome I"/>
</dbReference>
<dbReference type="Pfam" id="PF01433">
    <property type="entry name" value="Peptidase_M1"/>
    <property type="match status" value="1"/>
</dbReference>
<dbReference type="InterPro" id="IPR050344">
    <property type="entry name" value="Peptidase_M1_aminopeptidases"/>
</dbReference>
<dbReference type="GO" id="GO:0005737">
    <property type="term" value="C:cytoplasm"/>
    <property type="evidence" value="ECO:0007669"/>
    <property type="project" value="TreeGrafter"/>
</dbReference>
<dbReference type="InterPro" id="IPR042097">
    <property type="entry name" value="Aminopeptidase_N-like_N_sf"/>
</dbReference>
<gene>
    <name evidence="17" type="ORF">SAMN04489812_1199</name>
</gene>
<dbReference type="GO" id="GO:0070006">
    <property type="term" value="F:metalloaminopeptidase activity"/>
    <property type="evidence" value="ECO:0007669"/>
    <property type="project" value="TreeGrafter"/>
</dbReference>
<dbReference type="CDD" id="cd09602">
    <property type="entry name" value="M1_APN"/>
    <property type="match status" value="1"/>
</dbReference>
<dbReference type="Gene3D" id="1.10.390.10">
    <property type="entry name" value="Neutral Protease Domain 2"/>
    <property type="match status" value="1"/>
</dbReference>
<dbReference type="GO" id="GO:0042277">
    <property type="term" value="F:peptide binding"/>
    <property type="evidence" value="ECO:0007669"/>
    <property type="project" value="TreeGrafter"/>
</dbReference>
<dbReference type="OrthoDB" id="3885507at2"/>
<dbReference type="GO" id="GO:0043171">
    <property type="term" value="P:peptide catabolic process"/>
    <property type="evidence" value="ECO:0007669"/>
    <property type="project" value="TreeGrafter"/>
</dbReference>
<proteinExistence type="inferred from homology"/>
<evidence type="ECO:0000259" key="15">
    <source>
        <dbReference type="Pfam" id="PF01433"/>
    </source>
</evidence>
<dbReference type="InterPro" id="IPR014782">
    <property type="entry name" value="Peptidase_M1_dom"/>
</dbReference>
<dbReference type="InterPro" id="IPR001930">
    <property type="entry name" value="Peptidase_M1"/>
</dbReference>
<evidence type="ECO:0000256" key="12">
    <source>
        <dbReference type="ARBA" id="ARBA00029811"/>
    </source>
</evidence>
<dbReference type="SUPFAM" id="SSF55486">
    <property type="entry name" value="Metalloproteases ('zincins'), catalytic domain"/>
    <property type="match status" value="1"/>
</dbReference>
<comment type="catalytic activity">
    <reaction evidence="1">
        <text>Release of an N-terminal amino acid, Xaa-|-Yaa- from a peptide, amide or arylamide. Xaa is preferably Ala, but may be most amino acids including Pro (slow action). When a terminal hydrophobic residue is followed by a prolyl residue, the two may be released as an intact Xaa-Pro dipeptide.</text>
        <dbReference type="EC" id="3.4.11.2"/>
    </reaction>
</comment>
<feature type="compositionally biased region" description="Basic and acidic residues" evidence="14">
    <location>
        <begin position="171"/>
        <end position="180"/>
    </location>
</feature>
<reference evidence="17 18" key="1">
    <citation type="submission" date="2016-10" db="EMBL/GenBank/DDBJ databases">
        <authorList>
            <person name="de Groot N.N."/>
        </authorList>
    </citation>
    <scope>NUCLEOTIDE SEQUENCE [LARGE SCALE GENOMIC DNA]</scope>
    <source>
        <strain evidence="17 18">DSM 21800</strain>
    </source>
</reference>
<evidence type="ECO:0000259" key="16">
    <source>
        <dbReference type="Pfam" id="PF11838"/>
    </source>
</evidence>
<keyword evidence="7" id="KW-0645">Protease</keyword>
<keyword evidence="10" id="KW-0862">Zinc</keyword>
<keyword evidence="6 17" id="KW-0031">Aminopeptidase</keyword>
<dbReference type="GO" id="GO:0005615">
    <property type="term" value="C:extracellular space"/>
    <property type="evidence" value="ECO:0007669"/>
    <property type="project" value="TreeGrafter"/>
</dbReference>
<dbReference type="InterPro" id="IPR024571">
    <property type="entry name" value="ERAP1-like_C_dom"/>
</dbReference>
<sequence>MPSLTHAEARERAKLITVRDTHVALDLMVGADPAGERDGEFGSVTTIDFDAVVDSATFLDFKGIRLNAVTLNGQRIDPAGWHDGRIALTGLQARNTVVVDGVMAYSSDGEGLHRHVDPADGNVYLYGMSFLDAAPRWFGCFDQPDLKSRYVLEVLAPEDWTVHGNGPSVRVGEETPRRQAQDTSSTGSGLSGAGLRWRIEPPEPLSTYFVTLVAGPYASLYTEHDGIRCGIHVRASLGEALQREADDIFTVTAQCFDYYHDIFGVRYPFGEYHQAFVPDFNAGAMENPGCVTFRDSFIYRSRATVAERASRAGVIAHEMAHQWFGDLVTMRWWDDLWLNESFAEYMAHRCATAATDYPLWTEFGIVRKAWGYAADQSDATHPVAGNGAADAATALQNFDGISYAKGAAVLRQLASYLGDEIFLGGLRHYFAEYAFGNAEFAELLAAWTEAGGVDLERWSKEWLLTAGVDTLAVRRLAGGDQELVRVAPVDRPADRSHSVEVGAFSAAGERLDSQRVIVGDLGVAVGRPSAAVAMIPDIQDETWAKIRFDAADWTSITGLVSKITDGATRVTIWNSLRDQVRDAETDPRAALSMITEQLGDEVEDVIASLLLRYAARDLAGSYAPVPQRADRLASVNRLASSMVAAAEPGSDRQLVAFRTVIGSSADVDRLDGWRRHADLPPGLDLDPELTWQLVTRICSLSDRPDVIAETLAADQSSAAAVNAARARAALPTAEAKAAAYRLLVEPSDTSAYELYATAEAMFGYSAEQVELTRDYAVSFFRDITRTADFRSGWALGRLPALAFPLAVTEHRVLTATEELLAASGTPAVIRRAVADEVDGLRRALASVDRFSG</sequence>
<comment type="cofactor">
    <cofactor evidence="2">
        <name>Zn(2+)</name>
        <dbReference type="ChEBI" id="CHEBI:29105"/>
    </cofactor>
</comment>
<dbReference type="GO" id="GO:0016285">
    <property type="term" value="F:alanyl aminopeptidase activity"/>
    <property type="evidence" value="ECO:0007669"/>
    <property type="project" value="UniProtKB-EC"/>
</dbReference>